<accession>A0A5C4MSN8</accession>
<comment type="caution">
    <text evidence="1">The sequence shown here is derived from an EMBL/GenBank/DDBJ whole genome shotgun (WGS) entry which is preliminary data.</text>
</comment>
<sequence length="1344" mass="145889">MEHDRRASGSSIHGDPRRDADHTIAGFAYQFVVASIAWLTLRPDQDLHLEIAEDYAQASLGILKGVQVKHTADPITSNTPSVIDAINSLFDLRSRNPDRDVSIVYLTTSPIGVERSLGDRVNGKATLLYWDEVAKGAEVAPLRARLRAMPLGLAAKAFVQTADDDALRNKLVRRVEWVSGAPGLDRQQKFLADLLVELGHGQNIPPSECEKVMDAVVLEVLNRSASPDLAERVVRRADLLRLFEARTRISVARGALDQLLTGAALSGGSPALARTAALSLVATPPIEELADRPELSSAIGDRIGHGALAWLVGPAGHGKSSAAIRAARSHGGRWGVLRLRGSQPAELKGLLRRATAEALVQELLGVVLDDLDAIDDRDVIAELHDICTALARRDKIVIVTSATRPALNVLRQCGARPEAILEVGRLSEDDAKQVVERLGGDAELWGRYVHLAGGFGHPQLVHALAIGLSMRGWPLAERRDLEAILGRDEALEEVQEETRRRLVRELPEASRDQLYRLVALLGLYDRQTALAIGRAAPAIERAGEAFDRLIGPWVERVGDDAYRTSPLLRGSDRKMLPEDTLTAIHAAAARDLAARRKLSVDRLDAIFTHGLLGHEPMALARLAMAVLNAAASDLPLLAEASTVLRHYTTINVQFPRPSPLHPMLRAAQVLLLAARHEGPAFQTAMKLFEEEVAVEPTEFTDRAPGADAARLLLWGRLLQIEGVVELLGDMPDRCLRTGQLVRRMGMDIGRIPSASGGVIEGVTAESFFFYHRMCHAETVAGLTRAVLALKGRSPQDRAALLGPLDREPFSATLAVRSPWMKLYRAGAKGTLELAEEYRRLASFLDAPDEEGLYVGAIDTAAVILDEDLDQANQALAIVEQALTKYPASVPLKRSLSRIYLHMGLHDDQLRVGLPLVGDPALGNVDLAYLHRELAIGLSHVSRHAESARLFRDGAKHAGAMPLGGMANMATGMIADAAVQHVCAGDGPAALAAFVEVLPVLDGDRGNHEFASVALRKLFGHSVMWARLQLIPAPAVSDAPSLTMIPGANSNPIKHPDLQEQPSGPFDATWYILADLEAHFAQDLGIVRSIESPSWDARAILPMEVSHRFARLREAVDREDAAGMEASLPGFIDASTLMQMFGPNALLGELSEFKHGRVPVLQDELFAKARGAYRKTPLSVFLRKAFNSEVDQAFAFLEAVATGRRSVFTNHEIAIIRNSDLARIDPPSDVAAAVQIALAIRSEGVPNLRALMVVTSRLVENEADPYAGGVLAVADERLLLWWRQALDRQAFRLKSPALARSAFDEAARAEVPARSKLARTLLALNPFLDLKLSADLQAELSQLRG</sequence>
<reference evidence="1 2" key="1">
    <citation type="submission" date="2019-06" db="EMBL/GenBank/DDBJ databases">
        <title>YIM 131921 draft genome.</title>
        <authorList>
            <person name="Jiang L."/>
        </authorList>
    </citation>
    <scope>NUCLEOTIDE SEQUENCE [LARGE SCALE GENOMIC DNA]</scope>
    <source>
        <strain evidence="1 2">YIM 131921</strain>
    </source>
</reference>
<protein>
    <submittedName>
        <fullName evidence="1">Uncharacterized protein</fullName>
    </submittedName>
</protein>
<organism evidence="1 2">
    <name type="scientific">Rubellimicrobium rubrum</name>
    <dbReference type="NCBI Taxonomy" id="2585369"/>
    <lineage>
        <taxon>Bacteria</taxon>
        <taxon>Pseudomonadati</taxon>
        <taxon>Pseudomonadota</taxon>
        <taxon>Alphaproteobacteria</taxon>
        <taxon>Rhodobacterales</taxon>
        <taxon>Roseobacteraceae</taxon>
        <taxon>Rubellimicrobium</taxon>
    </lineage>
</organism>
<dbReference type="RefSeq" id="WP_139077344.1">
    <property type="nucleotide sequence ID" value="NZ_VDFU01000014.1"/>
</dbReference>
<dbReference type="EMBL" id="VDFU01000014">
    <property type="protein sequence ID" value="TNC49028.1"/>
    <property type="molecule type" value="Genomic_DNA"/>
</dbReference>
<dbReference type="InterPro" id="IPR027417">
    <property type="entry name" value="P-loop_NTPase"/>
</dbReference>
<name>A0A5C4MSN8_9RHOB</name>
<evidence type="ECO:0000313" key="2">
    <source>
        <dbReference type="Proteomes" id="UP000305887"/>
    </source>
</evidence>
<dbReference type="SUPFAM" id="SSF52540">
    <property type="entry name" value="P-loop containing nucleoside triphosphate hydrolases"/>
    <property type="match status" value="1"/>
</dbReference>
<dbReference type="OrthoDB" id="7437044at2"/>
<evidence type="ECO:0000313" key="1">
    <source>
        <dbReference type="EMBL" id="TNC49028.1"/>
    </source>
</evidence>
<keyword evidence="2" id="KW-1185">Reference proteome</keyword>
<gene>
    <name evidence="1" type="ORF">FHG66_12765</name>
</gene>
<dbReference type="Proteomes" id="UP000305887">
    <property type="component" value="Unassembled WGS sequence"/>
</dbReference>
<proteinExistence type="predicted"/>